<evidence type="ECO:0000256" key="2">
    <source>
        <dbReference type="ARBA" id="ARBA00022475"/>
    </source>
</evidence>
<dbReference type="SMART" id="SM00283">
    <property type="entry name" value="MA"/>
    <property type="match status" value="1"/>
</dbReference>
<dbReference type="GO" id="GO:0006935">
    <property type="term" value="P:chemotaxis"/>
    <property type="evidence" value="ECO:0007669"/>
    <property type="project" value="UniProtKB-KW"/>
</dbReference>
<dbReference type="RefSeq" id="WP_092559001.1">
    <property type="nucleotide sequence ID" value="NZ_FOYZ01000001.1"/>
</dbReference>
<dbReference type="CDD" id="cd12912">
    <property type="entry name" value="PDC2_MCP_like"/>
    <property type="match status" value="1"/>
</dbReference>
<evidence type="ECO:0000256" key="3">
    <source>
        <dbReference type="ARBA" id="ARBA00022500"/>
    </source>
</evidence>
<name>A0A1I6HXM3_9FIRM</name>
<dbReference type="PANTHER" id="PTHR32089:SF112">
    <property type="entry name" value="LYSOZYME-LIKE PROTEIN-RELATED"/>
    <property type="match status" value="1"/>
</dbReference>
<comment type="similarity">
    <text evidence="8">Belongs to the methyl-accepting chemotaxis (MCP) protein family.</text>
</comment>
<dbReference type="InterPro" id="IPR003660">
    <property type="entry name" value="HAMP_dom"/>
</dbReference>
<evidence type="ECO:0000256" key="7">
    <source>
        <dbReference type="ARBA" id="ARBA00023224"/>
    </source>
</evidence>
<dbReference type="Gene3D" id="1.10.287.950">
    <property type="entry name" value="Methyl-accepting chemotaxis protein"/>
    <property type="match status" value="1"/>
</dbReference>
<dbReference type="OrthoDB" id="9814363at2"/>
<evidence type="ECO:0000313" key="13">
    <source>
        <dbReference type="EMBL" id="SFR59215.1"/>
    </source>
</evidence>
<reference evidence="13 14" key="1">
    <citation type="submission" date="2016-10" db="EMBL/GenBank/DDBJ databases">
        <authorList>
            <person name="de Groot N.N."/>
        </authorList>
    </citation>
    <scope>NUCLEOTIDE SEQUENCE [LARGE SCALE GENOMIC DNA]</scope>
    <source>
        <strain evidence="13 14">743A</strain>
    </source>
</reference>
<gene>
    <name evidence="13" type="ORF">SAMN05661086_00383</name>
</gene>
<evidence type="ECO:0000256" key="4">
    <source>
        <dbReference type="ARBA" id="ARBA00022692"/>
    </source>
</evidence>
<evidence type="ECO:0000259" key="12">
    <source>
        <dbReference type="PROSITE" id="PS50885"/>
    </source>
</evidence>
<dbReference type="CDD" id="cd12914">
    <property type="entry name" value="PDC1_DGC_like"/>
    <property type="match status" value="1"/>
</dbReference>
<dbReference type="InterPro" id="IPR004089">
    <property type="entry name" value="MCPsignal_dom"/>
</dbReference>
<keyword evidence="3" id="KW-0145">Chemotaxis</keyword>
<evidence type="ECO:0000256" key="10">
    <source>
        <dbReference type="SAM" id="Phobius"/>
    </source>
</evidence>
<feature type="domain" description="Methyl-accepting transducer" evidence="11">
    <location>
        <begin position="384"/>
        <end position="641"/>
    </location>
</feature>
<keyword evidence="5 10" id="KW-1133">Transmembrane helix</keyword>
<proteinExistence type="inferred from homology"/>
<feature type="transmembrane region" description="Helical" evidence="10">
    <location>
        <begin position="283"/>
        <end position="305"/>
    </location>
</feature>
<dbReference type="AlphaFoldDB" id="A0A1I6HXM3"/>
<dbReference type="PANTHER" id="PTHR32089">
    <property type="entry name" value="METHYL-ACCEPTING CHEMOTAXIS PROTEIN MCPB"/>
    <property type="match status" value="1"/>
</dbReference>
<dbReference type="Pfam" id="PF02743">
    <property type="entry name" value="dCache_1"/>
    <property type="match status" value="1"/>
</dbReference>
<organism evidence="13 14">
    <name type="scientific">Anaeromicropila populeti</name>
    <dbReference type="NCBI Taxonomy" id="37658"/>
    <lineage>
        <taxon>Bacteria</taxon>
        <taxon>Bacillati</taxon>
        <taxon>Bacillota</taxon>
        <taxon>Clostridia</taxon>
        <taxon>Lachnospirales</taxon>
        <taxon>Lachnospiraceae</taxon>
        <taxon>Anaeromicropila</taxon>
    </lineage>
</organism>
<dbReference type="SUPFAM" id="SSF58104">
    <property type="entry name" value="Methyl-accepting chemotaxis protein (MCP) signaling domain"/>
    <property type="match status" value="1"/>
</dbReference>
<keyword evidence="4 10" id="KW-0812">Transmembrane</keyword>
<dbReference type="PROSITE" id="PS50111">
    <property type="entry name" value="CHEMOTAXIS_TRANSDUC_2"/>
    <property type="match status" value="1"/>
</dbReference>
<keyword evidence="14" id="KW-1185">Reference proteome</keyword>
<dbReference type="PROSITE" id="PS50885">
    <property type="entry name" value="HAMP"/>
    <property type="match status" value="1"/>
</dbReference>
<dbReference type="GO" id="GO:0007165">
    <property type="term" value="P:signal transduction"/>
    <property type="evidence" value="ECO:0007669"/>
    <property type="project" value="UniProtKB-KW"/>
</dbReference>
<evidence type="ECO:0000256" key="8">
    <source>
        <dbReference type="ARBA" id="ARBA00029447"/>
    </source>
</evidence>
<evidence type="ECO:0000256" key="1">
    <source>
        <dbReference type="ARBA" id="ARBA00004651"/>
    </source>
</evidence>
<keyword evidence="7 9" id="KW-0807">Transducer</keyword>
<keyword evidence="6 10" id="KW-0472">Membrane</keyword>
<evidence type="ECO:0000259" key="11">
    <source>
        <dbReference type="PROSITE" id="PS50111"/>
    </source>
</evidence>
<keyword evidence="2" id="KW-1003">Cell membrane</keyword>
<evidence type="ECO:0000256" key="5">
    <source>
        <dbReference type="ARBA" id="ARBA00022989"/>
    </source>
</evidence>
<evidence type="ECO:0000256" key="6">
    <source>
        <dbReference type="ARBA" id="ARBA00023136"/>
    </source>
</evidence>
<protein>
    <submittedName>
        <fullName evidence="13">Methyl-accepting chemotaxis sensory transducer with Cache sensor</fullName>
    </submittedName>
</protein>
<comment type="subcellular location">
    <subcellularLocation>
        <location evidence="1">Cell membrane</location>
        <topology evidence="1">Multi-pass membrane protein</topology>
    </subcellularLocation>
</comment>
<evidence type="ECO:0000256" key="9">
    <source>
        <dbReference type="PROSITE-ProRule" id="PRU00284"/>
    </source>
</evidence>
<dbReference type="Gene3D" id="3.30.450.20">
    <property type="entry name" value="PAS domain"/>
    <property type="match status" value="1"/>
</dbReference>
<dbReference type="InterPro" id="IPR029151">
    <property type="entry name" value="Sensor-like_sf"/>
</dbReference>
<dbReference type="STRING" id="37658.SAMN05661086_00383"/>
<evidence type="ECO:0000313" key="14">
    <source>
        <dbReference type="Proteomes" id="UP000199659"/>
    </source>
</evidence>
<accession>A0A1I6HXM3</accession>
<dbReference type="InterPro" id="IPR033479">
    <property type="entry name" value="dCache_1"/>
</dbReference>
<dbReference type="EMBL" id="FOYZ01000001">
    <property type="protein sequence ID" value="SFR59215.1"/>
    <property type="molecule type" value="Genomic_DNA"/>
</dbReference>
<dbReference type="Proteomes" id="UP000199659">
    <property type="component" value="Unassembled WGS sequence"/>
</dbReference>
<dbReference type="Pfam" id="PF00015">
    <property type="entry name" value="MCPsignal"/>
    <property type="match status" value="1"/>
</dbReference>
<feature type="domain" description="HAMP" evidence="12">
    <location>
        <begin position="307"/>
        <end position="365"/>
    </location>
</feature>
<dbReference type="GO" id="GO:0005886">
    <property type="term" value="C:plasma membrane"/>
    <property type="evidence" value="ECO:0007669"/>
    <property type="project" value="UniProtKB-SubCell"/>
</dbReference>
<sequence length="670" mass="73138">MKSIKTRLIVVFTLTILMVVGLSGGITILLIRNNLLDNAHYDLKLIANAKAEYVDMKVQEQLSYLQGLAQNPLINDPNVTHEERIAFFEAEAERAGYLAFALADLNGNSVTLNSSGDTLNISDREYYNKALNGEANVSDILISRVTGEPVVIFATPVFQKGTLCGVLYGRRSGTVLSEIASTFKYGETGYGYMVNTSATLVGHPNSDLVLEQLNATEEVREATSPEGFSELFSEHISLGNVGTGSYSFHGEKLLCGYAPIPNTPWFMILVLSKSEIFHEINTIVYTLVGLAILMTILGTVTTYFVSRTIARPIVMVTKVLEKQSNLDFSQEEDAQTEKFKKRKDELGQMIVSLHTMQHNVRDLIIKTSDSAQQVAASSEELTATTEQTALAAEQVAKTIEEIAQGATTQAADTETTALNVKELGDLLEQDALYLSELNKAAMDINHEKEEGFQILKILIDKSKQNSEASHSVYDVILSNNESAEKIESASSMIQSIADQTNLLALNAAIEAARAGEAGKGFAVVAEEIRKLAEESNNFTSEIRTVITELKSKSESAVQTITDVQQLVDSQNESVQETEEKFKGIAEAIDLIKEVIEKLNASAKLMTQNKDKIIELTQNLSAVSEENAAGAQESSSSLEEQTANIQDLATSSEGLANIAQELQLLISNFKF</sequence>
<dbReference type="SUPFAM" id="SSF103190">
    <property type="entry name" value="Sensory domain-like"/>
    <property type="match status" value="1"/>
</dbReference>